<dbReference type="EMBL" id="FNPV01000008">
    <property type="protein sequence ID" value="SDZ07900.1"/>
    <property type="molecule type" value="Genomic_DNA"/>
</dbReference>
<proteinExistence type="inferred from homology"/>
<organism evidence="11 12">
    <name type="scientific">Tindallia californiensis</name>
    <dbReference type="NCBI Taxonomy" id="159292"/>
    <lineage>
        <taxon>Bacteria</taxon>
        <taxon>Bacillati</taxon>
        <taxon>Bacillota</taxon>
        <taxon>Clostridia</taxon>
        <taxon>Peptostreptococcales</taxon>
        <taxon>Tindalliaceae</taxon>
        <taxon>Tindallia</taxon>
    </lineage>
</organism>
<evidence type="ECO:0000256" key="1">
    <source>
        <dbReference type="ARBA" id="ARBA00008987"/>
    </source>
</evidence>
<keyword evidence="6 9" id="KW-0676">Redox-active center</keyword>
<dbReference type="PROSITE" id="PS51352">
    <property type="entry name" value="THIOREDOXIN_2"/>
    <property type="match status" value="1"/>
</dbReference>
<dbReference type="Pfam" id="PF00085">
    <property type="entry name" value="Thioredoxin"/>
    <property type="match status" value="1"/>
</dbReference>
<dbReference type="OrthoDB" id="9790390at2"/>
<dbReference type="PROSITE" id="PS00194">
    <property type="entry name" value="THIOREDOXIN_1"/>
    <property type="match status" value="1"/>
</dbReference>
<dbReference type="Gene3D" id="3.40.30.10">
    <property type="entry name" value="Glutaredoxin"/>
    <property type="match status" value="1"/>
</dbReference>
<dbReference type="AlphaFoldDB" id="A0A1H3Q3S5"/>
<feature type="site" description="Contributes to redox potential value" evidence="8">
    <location>
        <position position="31"/>
    </location>
</feature>
<dbReference type="InterPro" id="IPR017937">
    <property type="entry name" value="Thioredoxin_CS"/>
</dbReference>
<dbReference type="InterPro" id="IPR005746">
    <property type="entry name" value="Thioredoxin"/>
</dbReference>
<evidence type="ECO:0000256" key="2">
    <source>
        <dbReference type="ARBA" id="ARBA00020570"/>
    </source>
</evidence>
<keyword evidence="5 9" id="KW-1015">Disulfide bond</keyword>
<dbReference type="SUPFAM" id="SSF52833">
    <property type="entry name" value="Thioredoxin-like"/>
    <property type="match status" value="1"/>
</dbReference>
<dbReference type="Proteomes" id="UP000199230">
    <property type="component" value="Unassembled WGS sequence"/>
</dbReference>
<dbReference type="GO" id="GO:0015035">
    <property type="term" value="F:protein-disulfide reductase activity"/>
    <property type="evidence" value="ECO:0007669"/>
    <property type="project" value="InterPro"/>
</dbReference>
<evidence type="ECO:0000256" key="6">
    <source>
        <dbReference type="ARBA" id="ARBA00023284"/>
    </source>
</evidence>
<dbReference type="GO" id="GO:0005737">
    <property type="term" value="C:cytoplasm"/>
    <property type="evidence" value="ECO:0007669"/>
    <property type="project" value="TreeGrafter"/>
</dbReference>
<reference evidence="11 12" key="1">
    <citation type="submission" date="2016-10" db="EMBL/GenBank/DDBJ databases">
        <authorList>
            <person name="de Groot N.N."/>
        </authorList>
    </citation>
    <scope>NUCLEOTIDE SEQUENCE [LARGE SCALE GENOMIC DNA]</scope>
    <source>
        <strain evidence="11 12">APO</strain>
    </source>
</reference>
<protein>
    <recommendedName>
        <fullName evidence="2 7">Thioredoxin</fullName>
    </recommendedName>
</protein>
<evidence type="ECO:0000256" key="4">
    <source>
        <dbReference type="ARBA" id="ARBA00022982"/>
    </source>
</evidence>
<dbReference type="NCBIfam" id="NF047697">
    <property type="entry name" value="ThioredTrxAClost"/>
    <property type="match status" value="1"/>
</dbReference>
<feature type="active site" description="Nucleophile" evidence="8">
    <location>
        <position position="29"/>
    </location>
</feature>
<evidence type="ECO:0000313" key="11">
    <source>
        <dbReference type="EMBL" id="SDZ07900.1"/>
    </source>
</evidence>
<feature type="site" description="Deprotonates C-terminal active site Cys" evidence="8">
    <location>
        <position position="23"/>
    </location>
</feature>
<name>A0A1H3Q3S5_9FIRM</name>
<evidence type="ECO:0000256" key="8">
    <source>
        <dbReference type="PIRSR" id="PIRSR000077-1"/>
    </source>
</evidence>
<feature type="disulfide bond" description="Redox-active" evidence="9">
    <location>
        <begin position="29"/>
        <end position="32"/>
    </location>
</feature>
<dbReference type="PIRSF" id="PIRSF000077">
    <property type="entry name" value="Thioredoxin"/>
    <property type="match status" value="1"/>
</dbReference>
<dbReference type="STRING" id="159292.SAMN05192546_10857"/>
<dbReference type="InterPro" id="IPR036249">
    <property type="entry name" value="Thioredoxin-like_sf"/>
</dbReference>
<dbReference type="PANTHER" id="PTHR45663:SF11">
    <property type="entry name" value="GEO12009P1"/>
    <property type="match status" value="1"/>
</dbReference>
<dbReference type="CDD" id="cd02947">
    <property type="entry name" value="TRX_family"/>
    <property type="match status" value="1"/>
</dbReference>
<evidence type="ECO:0000256" key="9">
    <source>
        <dbReference type="PIRSR" id="PIRSR000077-4"/>
    </source>
</evidence>
<accession>A0A1H3Q3S5</accession>
<evidence type="ECO:0000313" key="12">
    <source>
        <dbReference type="Proteomes" id="UP000199230"/>
    </source>
</evidence>
<dbReference type="RefSeq" id="WP_093314545.1">
    <property type="nucleotide sequence ID" value="NZ_FNPV01000008.1"/>
</dbReference>
<feature type="site" description="Contributes to redox potential value" evidence="8">
    <location>
        <position position="30"/>
    </location>
</feature>
<evidence type="ECO:0000256" key="7">
    <source>
        <dbReference type="PIRNR" id="PIRNR000077"/>
    </source>
</evidence>
<evidence type="ECO:0000259" key="10">
    <source>
        <dbReference type="PROSITE" id="PS51352"/>
    </source>
</evidence>
<keyword evidence="3" id="KW-0813">Transport</keyword>
<feature type="active site" description="Nucleophile" evidence="8">
    <location>
        <position position="32"/>
    </location>
</feature>
<comment type="similarity">
    <text evidence="1 7">Belongs to the thioredoxin family.</text>
</comment>
<sequence length="105" mass="11670">MLELDKKTFQEEVLDAEGFVLVDYWSDGCEPCKALLPDIEALAESYGDKVKFTKLNITGARRLAISQKVLGLPTITLYKSGEKVAEVTKDDATKSNIEKMITENV</sequence>
<keyword evidence="12" id="KW-1185">Reference proteome</keyword>
<keyword evidence="4" id="KW-0249">Electron transport</keyword>
<gene>
    <name evidence="11" type="ORF">SAMN05192546_10857</name>
</gene>
<evidence type="ECO:0000256" key="5">
    <source>
        <dbReference type="ARBA" id="ARBA00023157"/>
    </source>
</evidence>
<dbReference type="InterPro" id="IPR013766">
    <property type="entry name" value="Thioredoxin_domain"/>
</dbReference>
<evidence type="ECO:0000256" key="3">
    <source>
        <dbReference type="ARBA" id="ARBA00022448"/>
    </source>
</evidence>
<feature type="domain" description="Thioredoxin" evidence="10">
    <location>
        <begin position="1"/>
        <end position="105"/>
    </location>
</feature>
<dbReference type="PANTHER" id="PTHR45663">
    <property type="entry name" value="GEO12009P1"/>
    <property type="match status" value="1"/>
</dbReference>